<keyword evidence="2 5" id="KW-0489">Methyltransferase</keyword>
<dbReference type="GO" id="GO:0032259">
    <property type="term" value="P:methylation"/>
    <property type="evidence" value="ECO:0007669"/>
    <property type="project" value="UniProtKB-KW"/>
</dbReference>
<evidence type="ECO:0000256" key="2">
    <source>
        <dbReference type="ARBA" id="ARBA00022603"/>
    </source>
</evidence>
<dbReference type="InterPro" id="IPR029063">
    <property type="entry name" value="SAM-dependent_MTases_sf"/>
</dbReference>
<dbReference type="AlphaFoldDB" id="A0A501Q4F0"/>
<dbReference type="Pfam" id="PF08241">
    <property type="entry name" value="Methyltransf_11"/>
    <property type="match status" value="1"/>
</dbReference>
<dbReference type="Gene3D" id="3.40.50.150">
    <property type="entry name" value="Vaccinia Virus protein VP39"/>
    <property type="match status" value="1"/>
</dbReference>
<dbReference type="CDD" id="cd02440">
    <property type="entry name" value="AdoMet_MTases"/>
    <property type="match status" value="1"/>
</dbReference>
<evidence type="ECO:0000313" key="6">
    <source>
        <dbReference type="Proteomes" id="UP000319175"/>
    </source>
</evidence>
<dbReference type="GO" id="GO:0008757">
    <property type="term" value="F:S-adenosylmethionine-dependent methyltransferase activity"/>
    <property type="evidence" value="ECO:0007669"/>
    <property type="project" value="InterPro"/>
</dbReference>
<name>A0A501Q4F0_9FLAO</name>
<keyword evidence="6" id="KW-1185">Reference proteome</keyword>
<proteinExistence type="inferred from homology"/>
<feature type="domain" description="Methyltransferase type 11" evidence="4">
    <location>
        <begin position="38"/>
        <end position="127"/>
    </location>
</feature>
<dbReference type="PANTHER" id="PTHR44942">
    <property type="entry name" value="METHYLTRANSF_11 DOMAIN-CONTAINING PROTEIN"/>
    <property type="match status" value="1"/>
</dbReference>
<reference evidence="5 6" key="1">
    <citation type="submission" date="2019-06" db="EMBL/GenBank/DDBJ databases">
        <title>Flavobacterium sp. MaA-Y11 from geoumgang.</title>
        <authorList>
            <person name="Jeong S."/>
        </authorList>
    </citation>
    <scope>NUCLEOTIDE SEQUENCE [LARGE SCALE GENOMIC DNA]</scope>
    <source>
        <strain evidence="5 6">MaA-Y11</strain>
    </source>
</reference>
<dbReference type="OrthoDB" id="9797252at2"/>
<reference evidence="5 6" key="2">
    <citation type="submission" date="2019-06" db="EMBL/GenBank/DDBJ databases">
        <authorList>
            <person name="Seo Y."/>
        </authorList>
    </citation>
    <scope>NUCLEOTIDE SEQUENCE [LARGE SCALE GENOMIC DNA]</scope>
    <source>
        <strain evidence="5 6">MaA-Y11</strain>
    </source>
</reference>
<dbReference type="RefSeq" id="WP_140001067.1">
    <property type="nucleotide sequence ID" value="NZ_VFJE01000055.1"/>
</dbReference>
<comment type="caution">
    <text evidence="5">The sequence shown here is derived from an EMBL/GenBank/DDBJ whole genome shotgun (WGS) entry which is preliminary data.</text>
</comment>
<gene>
    <name evidence="5" type="ORF">FJA49_11510</name>
</gene>
<dbReference type="EMBL" id="VFJE01000055">
    <property type="protein sequence ID" value="TPD66906.1"/>
    <property type="molecule type" value="Genomic_DNA"/>
</dbReference>
<protein>
    <submittedName>
        <fullName evidence="5">Class I SAM-dependent methyltransferase</fullName>
    </submittedName>
</protein>
<comment type="similarity">
    <text evidence="1">Belongs to the methyltransferase superfamily.</text>
</comment>
<dbReference type="SUPFAM" id="SSF53335">
    <property type="entry name" value="S-adenosyl-L-methionine-dependent methyltransferases"/>
    <property type="match status" value="1"/>
</dbReference>
<organism evidence="5 6">
    <name type="scientific">Flavobacterium microcysteis</name>
    <dbReference type="NCBI Taxonomy" id="2596891"/>
    <lineage>
        <taxon>Bacteria</taxon>
        <taxon>Pseudomonadati</taxon>
        <taxon>Bacteroidota</taxon>
        <taxon>Flavobacteriia</taxon>
        <taxon>Flavobacteriales</taxon>
        <taxon>Flavobacteriaceae</taxon>
        <taxon>Flavobacterium</taxon>
    </lineage>
</organism>
<accession>A0A501Q4F0</accession>
<evidence type="ECO:0000256" key="3">
    <source>
        <dbReference type="ARBA" id="ARBA00022679"/>
    </source>
</evidence>
<evidence type="ECO:0000313" key="5">
    <source>
        <dbReference type="EMBL" id="TPD66906.1"/>
    </source>
</evidence>
<evidence type="ECO:0000256" key="1">
    <source>
        <dbReference type="ARBA" id="ARBA00008361"/>
    </source>
</evidence>
<keyword evidence="3 5" id="KW-0808">Transferase</keyword>
<dbReference type="Proteomes" id="UP000319175">
    <property type="component" value="Unassembled WGS sequence"/>
</dbReference>
<dbReference type="InterPro" id="IPR051052">
    <property type="entry name" value="Diverse_substrate_MTase"/>
</dbReference>
<dbReference type="PANTHER" id="PTHR44942:SF4">
    <property type="entry name" value="METHYLTRANSFERASE TYPE 11 DOMAIN-CONTAINING PROTEIN"/>
    <property type="match status" value="1"/>
</dbReference>
<sequence length="245" mass="28815">MKDNFSNQASGYSKFRPSYPPELIEHVVSFTESREMALDVATGNGQVAQLLSEYFETVYATDISENQLLHAKRQLNVIYKKLPAEKTDFHDKQFDLITVAQAIHWFDFDQFYAEVYRILKPDGIFAIIGYGLFKTNPESDKILSDFYYNIVGPFWDTERKYLDENYETIPFPFKELETLHFQNKFTWTFEQLVGYLETWSAVEHYKAHNNENPIDLIRKELELSWEAGNKTVVFPMLLRLGKLKM</sequence>
<evidence type="ECO:0000259" key="4">
    <source>
        <dbReference type="Pfam" id="PF08241"/>
    </source>
</evidence>
<dbReference type="InterPro" id="IPR013216">
    <property type="entry name" value="Methyltransf_11"/>
</dbReference>